<dbReference type="PANTHER" id="PTHR43112">
    <property type="entry name" value="FERREDOXIN"/>
    <property type="match status" value="1"/>
</dbReference>
<evidence type="ECO:0000256" key="3">
    <source>
        <dbReference type="ARBA" id="ARBA00022714"/>
    </source>
</evidence>
<feature type="domain" description="2Fe-2S ferredoxin-type" evidence="9">
    <location>
        <begin position="4"/>
        <end position="95"/>
    </location>
</feature>
<evidence type="ECO:0000256" key="6">
    <source>
        <dbReference type="ARBA" id="ARBA00023004"/>
    </source>
</evidence>
<evidence type="ECO:0000313" key="10">
    <source>
        <dbReference type="EMBL" id="GLS13252.1"/>
    </source>
</evidence>
<dbReference type="EMBL" id="BSPB01000003">
    <property type="protein sequence ID" value="GLS13252.1"/>
    <property type="molecule type" value="Genomic_DNA"/>
</dbReference>
<comment type="caution">
    <text evidence="10">The sequence shown here is derived from an EMBL/GenBank/DDBJ whole genome shotgun (WGS) entry which is preliminary data.</text>
</comment>
<keyword evidence="5" id="KW-0249">Electron transport</keyword>
<sequence length="95" mass="9778">MNPAVFALHLADSGETVPAPAERTLLQSLHAAGQVWPASCRNGTCRTCIGQLVHGAVRYSVAWPGLLPEEKASGAVLPCVAHPASDVTLAPPVDG</sequence>
<dbReference type="PANTHER" id="PTHR43112:SF3">
    <property type="entry name" value="FERREDOXIN-2, CHLOROPLASTIC"/>
    <property type="match status" value="1"/>
</dbReference>
<dbReference type="Pfam" id="PF00111">
    <property type="entry name" value="Fer2"/>
    <property type="match status" value="1"/>
</dbReference>
<dbReference type="RefSeq" id="WP_370465211.1">
    <property type="nucleotide sequence ID" value="NZ_BSPB01000003.1"/>
</dbReference>
<evidence type="ECO:0000256" key="7">
    <source>
        <dbReference type="ARBA" id="ARBA00023014"/>
    </source>
</evidence>
<evidence type="ECO:0000256" key="2">
    <source>
        <dbReference type="ARBA" id="ARBA00022448"/>
    </source>
</evidence>
<proteinExistence type="inferred from homology"/>
<dbReference type="PROSITE" id="PS51085">
    <property type="entry name" value="2FE2S_FER_2"/>
    <property type="match status" value="1"/>
</dbReference>
<evidence type="ECO:0000256" key="1">
    <source>
        <dbReference type="ARBA" id="ARBA00007874"/>
    </source>
</evidence>
<keyword evidence="2" id="KW-0813">Transport</keyword>
<reference evidence="11" key="1">
    <citation type="journal article" date="2019" name="Int. J. Syst. Evol. Microbiol.">
        <title>The Global Catalogue of Microorganisms (GCM) 10K type strain sequencing project: providing services to taxonomists for standard genome sequencing and annotation.</title>
        <authorList>
            <consortium name="The Broad Institute Genomics Platform"/>
            <consortium name="The Broad Institute Genome Sequencing Center for Infectious Disease"/>
            <person name="Wu L."/>
            <person name="Ma J."/>
        </authorList>
    </citation>
    <scope>NUCLEOTIDE SEQUENCE [LARGE SCALE GENOMIC DNA]</scope>
    <source>
        <strain evidence="11">NBRC 109341</strain>
    </source>
</reference>
<gene>
    <name evidence="10" type="ORF">GCM10007935_06810</name>
</gene>
<organism evidence="10 11">
    <name type="scientific">Hydrogenophaga electricum</name>
    <dbReference type="NCBI Taxonomy" id="1230953"/>
    <lineage>
        <taxon>Bacteria</taxon>
        <taxon>Pseudomonadati</taxon>
        <taxon>Pseudomonadota</taxon>
        <taxon>Betaproteobacteria</taxon>
        <taxon>Burkholderiales</taxon>
        <taxon>Comamonadaceae</taxon>
        <taxon>Hydrogenophaga</taxon>
    </lineage>
</organism>
<dbReference type="InterPro" id="IPR001041">
    <property type="entry name" value="2Fe-2S_ferredoxin-type"/>
</dbReference>
<dbReference type="Gene3D" id="3.10.20.30">
    <property type="match status" value="1"/>
</dbReference>
<keyword evidence="6" id="KW-0408">Iron</keyword>
<protein>
    <submittedName>
        <fullName evidence="10">Ferredoxin</fullName>
    </submittedName>
</protein>
<keyword evidence="7" id="KW-0411">Iron-sulfur</keyword>
<dbReference type="InterPro" id="IPR036010">
    <property type="entry name" value="2Fe-2S_ferredoxin-like_sf"/>
</dbReference>
<name>A0ABQ6BZV0_9BURK</name>
<keyword evidence="11" id="KW-1185">Reference proteome</keyword>
<dbReference type="SUPFAM" id="SSF54292">
    <property type="entry name" value="2Fe-2S ferredoxin-like"/>
    <property type="match status" value="1"/>
</dbReference>
<dbReference type="Proteomes" id="UP001156903">
    <property type="component" value="Unassembled WGS sequence"/>
</dbReference>
<accession>A0ABQ6BZV0</accession>
<keyword evidence="3" id="KW-0001">2Fe-2S</keyword>
<evidence type="ECO:0000256" key="4">
    <source>
        <dbReference type="ARBA" id="ARBA00022723"/>
    </source>
</evidence>
<evidence type="ECO:0000313" key="11">
    <source>
        <dbReference type="Proteomes" id="UP001156903"/>
    </source>
</evidence>
<evidence type="ECO:0000259" key="9">
    <source>
        <dbReference type="PROSITE" id="PS51085"/>
    </source>
</evidence>
<evidence type="ECO:0000256" key="5">
    <source>
        <dbReference type="ARBA" id="ARBA00022982"/>
    </source>
</evidence>
<keyword evidence="4" id="KW-0479">Metal-binding</keyword>
<comment type="similarity">
    <text evidence="1">Belongs to the 2Fe2S plant-type ferredoxin family.</text>
</comment>
<dbReference type="CDD" id="cd00207">
    <property type="entry name" value="fer2"/>
    <property type="match status" value="1"/>
</dbReference>
<evidence type="ECO:0000256" key="8">
    <source>
        <dbReference type="ARBA" id="ARBA00034078"/>
    </source>
</evidence>
<comment type="cofactor">
    <cofactor evidence="8">
        <name>[2Fe-2S] cluster</name>
        <dbReference type="ChEBI" id="CHEBI:190135"/>
    </cofactor>
</comment>
<dbReference type="InterPro" id="IPR012675">
    <property type="entry name" value="Beta-grasp_dom_sf"/>
</dbReference>